<evidence type="ECO:0000256" key="2">
    <source>
        <dbReference type="ARBA" id="ARBA00023125"/>
    </source>
</evidence>
<proteinExistence type="predicted"/>
<evidence type="ECO:0000313" key="6">
    <source>
        <dbReference type="EMBL" id="OIK07539.1"/>
    </source>
</evidence>
<dbReference type="Proteomes" id="UP000179642">
    <property type="component" value="Unassembled WGS sequence"/>
</dbReference>
<accession>A0A1S2QN25</accession>
<sequence>MFAAGGQVALGALRAFHETGRTVPDELGVRRGGLRRHPRGAHFLPPLTTVRADVAGIGTRSPRLLLDGIDRRTTPPTAPTVSVELVGRRGTDPAADAGQLPSWHR</sequence>
<reference evidence="6 7" key="1">
    <citation type="submission" date="2016-10" db="EMBL/GenBank/DDBJ databases">
        <title>Genome sequence of Streptomyces sp. MUSC 1.</title>
        <authorList>
            <person name="Lee L.-H."/>
            <person name="Ser H.-L."/>
            <person name="Law J.W.-F."/>
        </authorList>
    </citation>
    <scope>NUCLEOTIDE SEQUENCE [LARGE SCALE GENOMIC DNA]</scope>
    <source>
        <strain evidence="6 7">MUSC 1</strain>
    </source>
</reference>
<evidence type="ECO:0000256" key="3">
    <source>
        <dbReference type="ARBA" id="ARBA00023163"/>
    </source>
</evidence>
<evidence type="ECO:0000259" key="5">
    <source>
        <dbReference type="Pfam" id="PF13377"/>
    </source>
</evidence>
<organism evidence="6 7">
    <name type="scientific">Streptomyces monashensis</name>
    <dbReference type="NCBI Taxonomy" id="1678012"/>
    <lineage>
        <taxon>Bacteria</taxon>
        <taxon>Bacillati</taxon>
        <taxon>Actinomycetota</taxon>
        <taxon>Actinomycetes</taxon>
        <taxon>Kitasatosporales</taxon>
        <taxon>Streptomycetaceae</taxon>
        <taxon>Streptomyces</taxon>
    </lineage>
</organism>
<feature type="domain" description="Transcriptional regulator LacI/GalR-like sensor" evidence="5">
    <location>
        <begin position="2"/>
        <end position="89"/>
    </location>
</feature>
<name>A0A1S2QN25_9ACTN</name>
<dbReference type="AlphaFoldDB" id="A0A1S2QN25"/>
<keyword evidence="2" id="KW-0238">DNA-binding</keyword>
<dbReference type="GO" id="GO:0003677">
    <property type="term" value="F:DNA binding"/>
    <property type="evidence" value="ECO:0007669"/>
    <property type="project" value="UniProtKB-KW"/>
</dbReference>
<dbReference type="SUPFAM" id="SSF53822">
    <property type="entry name" value="Periplasmic binding protein-like I"/>
    <property type="match status" value="1"/>
</dbReference>
<gene>
    <name evidence="6" type="ORF">BIV23_03270</name>
</gene>
<evidence type="ECO:0000256" key="1">
    <source>
        <dbReference type="ARBA" id="ARBA00023015"/>
    </source>
</evidence>
<keyword evidence="7" id="KW-1185">Reference proteome</keyword>
<dbReference type="InterPro" id="IPR028082">
    <property type="entry name" value="Peripla_BP_I"/>
</dbReference>
<keyword evidence="3" id="KW-0804">Transcription</keyword>
<evidence type="ECO:0000256" key="4">
    <source>
        <dbReference type="SAM" id="MobiDB-lite"/>
    </source>
</evidence>
<feature type="region of interest" description="Disordered" evidence="4">
    <location>
        <begin position="86"/>
        <end position="105"/>
    </location>
</feature>
<dbReference type="Gene3D" id="3.40.50.2300">
    <property type="match status" value="2"/>
</dbReference>
<comment type="caution">
    <text evidence="6">The sequence shown here is derived from an EMBL/GenBank/DDBJ whole genome shotgun (WGS) entry which is preliminary data.</text>
</comment>
<dbReference type="EMBL" id="MLYO01000010">
    <property type="protein sequence ID" value="OIK07539.1"/>
    <property type="molecule type" value="Genomic_DNA"/>
</dbReference>
<protein>
    <recommendedName>
        <fullName evidence="5">Transcriptional regulator LacI/GalR-like sensor domain-containing protein</fullName>
    </recommendedName>
</protein>
<evidence type="ECO:0000313" key="7">
    <source>
        <dbReference type="Proteomes" id="UP000179642"/>
    </source>
</evidence>
<keyword evidence="1" id="KW-0805">Transcription regulation</keyword>
<dbReference type="InterPro" id="IPR046335">
    <property type="entry name" value="LacI/GalR-like_sensor"/>
</dbReference>
<dbReference type="Pfam" id="PF13377">
    <property type="entry name" value="Peripla_BP_3"/>
    <property type="match status" value="1"/>
</dbReference>